<dbReference type="GO" id="GO:0000976">
    <property type="term" value="F:transcription cis-regulatory region binding"/>
    <property type="evidence" value="ECO:0007669"/>
    <property type="project" value="TreeGrafter"/>
</dbReference>
<comment type="subcellular location">
    <subcellularLocation>
        <location evidence="1">Nucleus</location>
    </subcellularLocation>
</comment>
<dbReference type="InterPro" id="IPR021858">
    <property type="entry name" value="Fun_TF"/>
</dbReference>
<dbReference type="GO" id="GO:0005634">
    <property type="term" value="C:nucleus"/>
    <property type="evidence" value="ECO:0007669"/>
    <property type="project" value="UniProtKB-SubCell"/>
</dbReference>
<dbReference type="AlphaFoldDB" id="A0A1T3D141"/>
<evidence type="ECO:0000256" key="3">
    <source>
        <dbReference type="SAM" id="MobiDB-lite"/>
    </source>
</evidence>
<evidence type="ECO:0000256" key="2">
    <source>
        <dbReference type="ARBA" id="ARBA00023242"/>
    </source>
</evidence>
<dbReference type="PANTHER" id="PTHR37534">
    <property type="entry name" value="TRANSCRIPTIONAL ACTIVATOR PROTEIN UGA3"/>
    <property type="match status" value="1"/>
</dbReference>
<evidence type="ECO:0000313" key="5">
    <source>
        <dbReference type="Proteomes" id="UP000191004"/>
    </source>
</evidence>
<dbReference type="EMBL" id="LVVK01000002">
    <property type="protein sequence ID" value="OPB47007.1"/>
    <property type="molecule type" value="Genomic_DNA"/>
</dbReference>
<keyword evidence="5" id="KW-1185">Reference proteome</keyword>
<gene>
    <name evidence="4" type="ORF">A0O28_0071310</name>
</gene>
<proteinExistence type="predicted"/>
<reference evidence="4 5" key="1">
    <citation type="submission" date="2016-04" db="EMBL/GenBank/DDBJ databases">
        <title>Multiple horizontal gene transfer events from other fungi enriched the ability of the initially mycotrophic fungus Trichoderma (Ascomycota) to feed on dead plant biomass.</title>
        <authorList>
            <person name="Atanasova L."/>
            <person name="Chenthamara K."/>
            <person name="Zhang J."/>
            <person name="Grujic M."/>
            <person name="Henrissat B."/>
            <person name="Kuo A."/>
            <person name="Aertz A."/>
            <person name="Salamov A."/>
            <person name="Lipzen A."/>
            <person name="Labutti K."/>
            <person name="Barry K."/>
            <person name="Miao Y."/>
            <person name="Rahimi M.J."/>
            <person name="Shen Q."/>
            <person name="Grigoriev I.V."/>
            <person name="Kubicek C.P."/>
            <person name="Druzhinina I.S."/>
        </authorList>
    </citation>
    <scope>NUCLEOTIDE SEQUENCE [LARGE SCALE GENOMIC DNA]</scope>
    <source>
        <strain evidence="4 5">NJAU 4742</strain>
    </source>
</reference>
<accession>A0A1T3D141</accession>
<dbReference type="GO" id="GO:0045944">
    <property type="term" value="P:positive regulation of transcription by RNA polymerase II"/>
    <property type="evidence" value="ECO:0007669"/>
    <property type="project" value="TreeGrafter"/>
</dbReference>
<evidence type="ECO:0000256" key="1">
    <source>
        <dbReference type="ARBA" id="ARBA00004123"/>
    </source>
</evidence>
<name>A0A1T3D141_9HYPO</name>
<evidence type="ECO:0008006" key="6">
    <source>
        <dbReference type="Google" id="ProtNLM"/>
    </source>
</evidence>
<dbReference type="PANTHER" id="PTHR37534:SF24">
    <property type="entry name" value="MISCELLANEOUS ZN(II)2CYS6 TRANSCRIPTION FACTOR (EUROFUNG)-RELATED"/>
    <property type="match status" value="1"/>
</dbReference>
<dbReference type="Proteomes" id="UP000191004">
    <property type="component" value="Unassembled WGS sequence"/>
</dbReference>
<organism evidence="4 5">
    <name type="scientific">Trichoderma guizhouense</name>
    <dbReference type="NCBI Taxonomy" id="1491466"/>
    <lineage>
        <taxon>Eukaryota</taxon>
        <taxon>Fungi</taxon>
        <taxon>Dikarya</taxon>
        <taxon>Ascomycota</taxon>
        <taxon>Pezizomycotina</taxon>
        <taxon>Sordariomycetes</taxon>
        <taxon>Hypocreomycetidae</taxon>
        <taxon>Hypocreales</taxon>
        <taxon>Hypocreaceae</taxon>
        <taxon>Trichoderma</taxon>
    </lineage>
</organism>
<dbReference type="GO" id="GO:0003700">
    <property type="term" value="F:DNA-binding transcription factor activity"/>
    <property type="evidence" value="ECO:0007669"/>
    <property type="project" value="TreeGrafter"/>
</dbReference>
<keyword evidence="2" id="KW-0539">Nucleus</keyword>
<protein>
    <recommendedName>
        <fullName evidence="6">C6 transcription factor</fullName>
    </recommendedName>
</protein>
<evidence type="ECO:0000313" key="4">
    <source>
        <dbReference type="EMBL" id="OPB47007.1"/>
    </source>
</evidence>
<dbReference type="Pfam" id="PF11951">
    <property type="entry name" value="Fungal_trans_2"/>
    <property type="match status" value="1"/>
</dbReference>
<sequence>MADTRSHAVRDRNLSPQALSSFDGTEADPRLFALQEELRNVLFVGVANPPASLHPSSPATGLGESASRQGGFDFTQTTVPKTRIIKHLKNWISECAPPLDKFDEARHFGIHIPNIARTSPALFYSMLAFSATQSEKKKHLSGTLDSLEFYQASIEFLKTDLREGNATSLITACILALLELMSGNSKNWRRHVEGCAALFEASGVNGFSGGLLQPVFWCFARMDLCGAIIADGTKSSVLDMDKWIPKSVANSTNLIRDKFYHESRDNPDMHANWVVYLCAKACDLACRRNRFLEQNQQEETDSQPFNEQWNQLWNDLEYWAETRGPAMLPVRTKAATGQGFPEILYAHYAAISANQLRHAASIIMLDMQPQDRAGLCSEPQWSALWHARHICGISLTNSHAGSLVNAVQPLFLAGRLFTHPKEHLTIGKLLKFTEDTTGWDTLWRLADLEQVWGYRRGDILSCI</sequence>
<feature type="region of interest" description="Disordered" evidence="3">
    <location>
        <begin position="54"/>
        <end position="73"/>
    </location>
</feature>
<comment type="caution">
    <text evidence="4">The sequence shown here is derived from an EMBL/GenBank/DDBJ whole genome shotgun (WGS) entry which is preliminary data.</text>
</comment>